<accession>A0A9K3Q667</accession>
<reference evidence="2" key="2">
    <citation type="submission" date="2021-04" db="EMBL/GenBank/DDBJ databases">
        <authorList>
            <person name="Podell S."/>
        </authorList>
    </citation>
    <scope>NUCLEOTIDE SEQUENCE</scope>
    <source>
        <strain evidence="2">Hildebrandi</strain>
    </source>
</reference>
<evidence type="ECO:0000256" key="1">
    <source>
        <dbReference type="SAM" id="MobiDB-lite"/>
    </source>
</evidence>
<sequence>MIAKDTKEMRRQLQPLNSVGDQGITSMNAPMDRNFNTTHCKDCTNWMTKDEPKNGIASPLGRAKVLHSPHCLFGEKSTGQLPFMNQS</sequence>
<gene>
    <name evidence="2" type="ORF">IV203_033651</name>
</gene>
<keyword evidence="3" id="KW-1185">Reference proteome</keyword>
<dbReference type="OrthoDB" id="52943at2759"/>
<feature type="region of interest" description="Disordered" evidence="1">
    <location>
        <begin position="1"/>
        <end position="34"/>
    </location>
</feature>
<name>A0A9K3Q667_9STRA</name>
<protein>
    <submittedName>
        <fullName evidence="2">Uncharacterized protein</fullName>
    </submittedName>
</protein>
<dbReference type="EMBL" id="JAGRRH010000002">
    <property type="protein sequence ID" value="KAG7372927.1"/>
    <property type="molecule type" value="Genomic_DNA"/>
</dbReference>
<dbReference type="Proteomes" id="UP000693970">
    <property type="component" value="Unassembled WGS sequence"/>
</dbReference>
<feature type="compositionally biased region" description="Basic and acidic residues" evidence="1">
    <location>
        <begin position="1"/>
        <end position="11"/>
    </location>
</feature>
<evidence type="ECO:0000313" key="2">
    <source>
        <dbReference type="EMBL" id="KAG7372927.1"/>
    </source>
</evidence>
<organism evidence="2 3">
    <name type="scientific">Nitzschia inconspicua</name>
    <dbReference type="NCBI Taxonomy" id="303405"/>
    <lineage>
        <taxon>Eukaryota</taxon>
        <taxon>Sar</taxon>
        <taxon>Stramenopiles</taxon>
        <taxon>Ochrophyta</taxon>
        <taxon>Bacillariophyta</taxon>
        <taxon>Bacillariophyceae</taxon>
        <taxon>Bacillariophycidae</taxon>
        <taxon>Bacillariales</taxon>
        <taxon>Bacillariaceae</taxon>
        <taxon>Nitzschia</taxon>
    </lineage>
</organism>
<evidence type="ECO:0000313" key="3">
    <source>
        <dbReference type="Proteomes" id="UP000693970"/>
    </source>
</evidence>
<feature type="compositionally biased region" description="Polar residues" evidence="1">
    <location>
        <begin position="14"/>
        <end position="34"/>
    </location>
</feature>
<dbReference type="AlphaFoldDB" id="A0A9K3Q667"/>
<reference evidence="2" key="1">
    <citation type="journal article" date="2021" name="Sci. Rep.">
        <title>Diploid genomic architecture of Nitzschia inconspicua, an elite biomass production diatom.</title>
        <authorList>
            <person name="Oliver A."/>
            <person name="Podell S."/>
            <person name="Pinowska A."/>
            <person name="Traller J.C."/>
            <person name="Smith S.R."/>
            <person name="McClure R."/>
            <person name="Beliaev A."/>
            <person name="Bohutskyi P."/>
            <person name="Hill E.A."/>
            <person name="Rabines A."/>
            <person name="Zheng H."/>
            <person name="Allen L.Z."/>
            <person name="Kuo A."/>
            <person name="Grigoriev I.V."/>
            <person name="Allen A.E."/>
            <person name="Hazlebeck D."/>
            <person name="Allen E.E."/>
        </authorList>
    </citation>
    <scope>NUCLEOTIDE SEQUENCE</scope>
    <source>
        <strain evidence="2">Hildebrandi</strain>
    </source>
</reference>
<comment type="caution">
    <text evidence="2">The sequence shown here is derived from an EMBL/GenBank/DDBJ whole genome shotgun (WGS) entry which is preliminary data.</text>
</comment>
<proteinExistence type="predicted"/>